<organism evidence="1 2">
    <name type="scientific">Mycena sanguinolenta</name>
    <dbReference type="NCBI Taxonomy" id="230812"/>
    <lineage>
        <taxon>Eukaryota</taxon>
        <taxon>Fungi</taxon>
        <taxon>Dikarya</taxon>
        <taxon>Basidiomycota</taxon>
        <taxon>Agaricomycotina</taxon>
        <taxon>Agaricomycetes</taxon>
        <taxon>Agaricomycetidae</taxon>
        <taxon>Agaricales</taxon>
        <taxon>Marasmiineae</taxon>
        <taxon>Mycenaceae</taxon>
        <taxon>Mycena</taxon>
    </lineage>
</organism>
<sequence length="268" mass="29917">MKFRRRDLDKRYSVLQVVGAWLSRSGSCPLSLNIHRATAKNLPGILSTIVPHRARWEHVELVIDAHSLLHLFDGAMPLLRHLDLSLSNCKAFELRAIDLPQLRSVKVMDDRKASVVKVTPLPWAQLTSLVLWAVTPSVVASVLHQASRLVRCVLGFRSEQSPFAGVHIILPCLETLALIGGKGNATDLLGNLSAPALRRLEFQEGVLGTDPIRLMTVFISVSVKLQEITIIRGHHSKRFLGSENHYRTTFPSIPTFSFAETNKSYTEY</sequence>
<comment type="caution">
    <text evidence="1">The sequence shown here is derived from an EMBL/GenBank/DDBJ whole genome shotgun (WGS) entry which is preliminary data.</text>
</comment>
<proteinExistence type="predicted"/>
<gene>
    <name evidence="1" type="ORF">MSAN_00898800</name>
</gene>
<keyword evidence="2" id="KW-1185">Reference proteome</keyword>
<dbReference type="Proteomes" id="UP000623467">
    <property type="component" value="Unassembled WGS sequence"/>
</dbReference>
<evidence type="ECO:0000313" key="2">
    <source>
        <dbReference type="Proteomes" id="UP000623467"/>
    </source>
</evidence>
<evidence type="ECO:0000313" key="1">
    <source>
        <dbReference type="EMBL" id="KAF7366419.1"/>
    </source>
</evidence>
<dbReference type="OrthoDB" id="3070653at2759"/>
<reference evidence="1" key="1">
    <citation type="submission" date="2020-05" db="EMBL/GenBank/DDBJ databases">
        <title>Mycena genomes resolve the evolution of fungal bioluminescence.</title>
        <authorList>
            <person name="Tsai I.J."/>
        </authorList>
    </citation>
    <scope>NUCLEOTIDE SEQUENCE</scope>
    <source>
        <strain evidence="1">160909Yilan</strain>
    </source>
</reference>
<dbReference type="EMBL" id="JACAZH010000006">
    <property type="protein sequence ID" value="KAF7366419.1"/>
    <property type="molecule type" value="Genomic_DNA"/>
</dbReference>
<dbReference type="AlphaFoldDB" id="A0A8H6YWD7"/>
<protein>
    <submittedName>
        <fullName evidence="1">Uncharacterized protein</fullName>
    </submittedName>
</protein>
<name>A0A8H6YWD7_9AGAR</name>
<accession>A0A8H6YWD7</accession>